<dbReference type="InterPro" id="IPR037143">
    <property type="entry name" value="4-PPantetheinyl_Trfase_dom_sf"/>
</dbReference>
<dbReference type="PROSITE" id="PS51257">
    <property type="entry name" value="PROKAR_LIPOPROTEIN"/>
    <property type="match status" value="1"/>
</dbReference>
<dbReference type="Proteomes" id="UP001478862">
    <property type="component" value="Unassembled WGS sequence"/>
</dbReference>
<proteinExistence type="predicted"/>
<keyword evidence="2" id="KW-1185">Reference proteome</keyword>
<dbReference type="Gene3D" id="3.90.470.20">
    <property type="entry name" value="4'-phosphopantetheinyl transferase domain"/>
    <property type="match status" value="1"/>
</dbReference>
<sequence length="54" mass="6289">MFKDKPIYFNLAHSNGLLACVIGLDEVGVDVERICPVDFNIMKHIFRIEEMIMY</sequence>
<evidence type="ECO:0000313" key="1">
    <source>
        <dbReference type="EMBL" id="MEQ6353465.1"/>
    </source>
</evidence>
<protein>
    <recommendedName>
        <fullName evidence="3">4'-phosphopantetheinyl transferase domain-containing protein</fullName>
    </recommendedName>
</protein>
<comment type="caution">
    <text evidence="1">The sequence shown here is derived from an EMBL/GenBank/DDBJ whole genome shotgun (WGS) entry which is preliminary data.</text>
</comment>
<gene>
    <name evidence="1" type="ORF">ABNX05_02430</name>
</gene>
<evidence type="ECO:0008006" key="3">
    <source>
        <dbReference type="Google" id="ProtNLM"/>
    </source>
</evidence>
<accession>A0ABV1MLS8</accession>
<dbReference type="EMBL" id="JBEGDG010000001">
    <property type="protein sequence ID" value="MEQ6353465.1"/>
    <property type="molecule type" value="Genomic_DNA"/>
</dbReference>
<reference evidence="1 2" key="1">
    <citation type="submission" date="2024-06" db="EMBL/GenBank/DDBJ databases">
        <title>Lysinibacillus zambalefons sp. nov., a Novel Firmicute Isolated from the Poon Bato Zambales Hyperalkaline Spring.</title>
        <authorList>
            <person name="Aja J.A."/>
            <person name="Lazaro J.E.H."/>
            <person name="Llorin L.D."/>
            <person name="Lim K.R."/>
            <person name="Teodosio J."/>
            <person name="Dalisay D.S."/>
        </authorList>
    </citation>
    <scope>NUCLEOTIDE SEQUENCE [LARGE SCALE GENOMIC DNA]</scope>
    <source>
        <strain evidence="1 2">M3</strain>
    </source>
</reference>
<dbReference type="RefSeq" id="WP_349658229.1">
    <property type="nucleotide sequence ID" value="NZ_JBEGDG010000001.1"/>
</dbReference>
<evidence type="ECO:0000313" key="2">
    <source>
        <dbReference type="Proteomes" id="UP001478862"/>
    </source>
</evidence>
<name>A0ABV1MLS8_9BACI</name>
<organism evidence="1 2">
    <name type="scientific">Lysinibacillus zambalensis</name>
    <dbReference type="NCBI Taxonomy" id="3160866"/>
    <lineage>
        <taxon>Bacteria</taxon>
        <taxon>Bacillati</taxon>
        <taxon>Bacillota</taxon>
        <taxon>Bacilli</taxon>
        <taxon>Bacillales</taxon>
        <taxon>Bacillaceae</taxon>
        <taxon>Lysinibacillus</taxon>
    </lineage>
</organism>